<feature type="compositionally biased region" description="Low complexity" evidence="1">
    <location>
        <begin position="258"/>
        <end position="288"/>
    </location>
</feature>
<feature type="transmembrane region" description="Helical" evidence="2">
    <location>
        <begin position="307"/>
        <end position="327"/>
    </location>
</feature>
<evidence type="ECO:0000313" key="6">
    <source>
        <dbReference type="Proteomes" id="UP000662857"/>
    </source>
</evidence>
<feature type="transmembrane region" description="Helical" evidence="2">
    <location>
        <begin position="172"/>
        <end position="191"/>
    </location>
</feature>
<keyword evidence="3" id="KW-0732">Signal</keyword>
<keyword evidence="2" id="KW-1133">Transmembrane helix</keyword>
<proteinExistence type="predicted"/>
<dbReference type="EMBL" id="CP070499">
    <property type="protein sequence ID" value="QSB12779.1"/>
    <property type="molecule type" value="Genomic_DNA"/>
</dbReference>
<protein>
    <submittedName>
        <fullName evidence="5">AzlD domain-containing protein</fullName>
    </submittedName>
</protein>
<feature type="region of interest" description="Disordered" evidence="1">
    <location>
        <begin position="258"/>
        <end position="291"/>
    </location>
</feature>
<sequence length="655" mass="69952">MLDRSWWLIRCALLAGVVSLTVAAPGASPAAAATGAAEAPSCTVTGFAPDSPTARAELREELIEEDLRLADGEVLDRERPWVVPDGAEPVLVLDSSAPLPGGSVQLAAAGERFELGSREFDEEGEQPSRYVSNVELPHLGDTTRVLGLEVTGGECAVGVVLGVDRSVWSTTVGQAAIAATMIFALLTVLLGRLNRGGWLVRFLSAAPAGLLTGVAVAALLYEAGLVNPFGLLPWWWPVAGLALAAVLPFTRWPRPAPAASQPAPTVPAETPDGAPAATADATPDAGPAQPVAVAPERRRWLDLSAQVGAVAAAVLLVGAAVLVVGPAPAQAQRVVVTPEQARVVFEQTFADGLERRFDFIPFGPRRAIHALATSDDAIQDAGLAEVAIGVPPEQWDYPAWFVVTAELHYGDELASIFARFDRVAADEPWQMTTFTWAQDRAPQLALDSDGWLAPAPELTTLSYSAEELVDRYRELADRQQDELIADNQLVERPELVTDDVLDVRPGGGSFLRELHDVVYSFPFDLFYYLDTVGDEPLGLSVELDLAPDFESVQAVPLADGTTLLSVALTAEHATHNRARDDAGEPRNGSCEEHLNLRYSGAVNYRVFATDHQLLLLAWLPAAGDHDEATDAAPAVQISDPILTTDRPAEERSERC</sequence>
<evidence type="ECO:0000256" key="3">
    <source>
        <dbReference type="SAM" id="SignalP"/>
    </source>
</evidence>
<accession>A0A895YBT4</accession>
<keyword evidence="2" id="KW-0812">Transmembrane</keyword>
<gene>
    <name evidence="5" type="ORF">JQS43_13885</name>
</gene>
<organism evidence="5 6">
    <name type="scientific">Natronosporangium hydrolyticum</name>
    <dbReference type="NCBI Taxonomy" id="2811111"/>
    <lineage>
        <taxon>Bacteria</taxon>
        <taxon>Bacillati</taxon>
        <taxon>Actinomycetota</taxon>
        <taxon>Actinomycetes</taxon>
        <taxon>Micromonosporales</taxon>
        <taxon>Micromonosporaceae</taxon>
        <taxon>Natronosporangium</taxon>
    </lineage>
</organism>
<name>A0A895YBT4_9ACTN</name>
<feature type="transmembrane region" description="Helical" evidence="2">
    <location>
        <begin position="233"/>
        <end position="250"/>
    </location>
</feature>
<feature type="region of interest" description="Disordered" evidence="1">
    <location>
        <begin position="630"/>
        <end position="655"/>
    </location>
</feature>
<evidence type="ECO:0000313" key="5">
    <source>
        <dbReference type="EMBL" id="QSB12779.1"/>
    </source>
</evidence>
<evidence type="ECO:0000259" key="4">
    <source>
        <dbReference type="Pfam" id="PF26366"/>
    </source>
</evidence>
<dbReference type="RefSeq" id="WP_239674822.1">
    <property type="nucleotide sequence ID" value="NZ_CP070499.1"/>
</dbReference>
<evidence type="ECO:0000256" key="2">
    <source>
        <dbReference type="SAM" id="Phobius"/>
    </source>
</evidence>
<dbReference type="KEGG" id="nhy:JQS43_13885"/>
<feature type="chain" id="PRO_5039369645" evidence="3">
    <location>
        <begin position="24"/>
        <end position="655"/>
    </location>
</feature>
<feature type="compositionally biased region" description="Basic and acidic residues" evidence="1">
    <location>
        <begin position="646"/>
        <end position="655"/>
    </location>
</feature>
<dbReference type="AlphaFoldDB" id="A0A895YBT4"/>
<evidence type="ECO:0000256" key="1">
    <source>
        <dbReference type="SAM" id="MobiDB-lite"/>
    </source>
</evidence>
<feature type="signal peptide" evidence="3">
    <location>
        <begin position="1"/>
        <end position="23"/>
    </location>
</feature>
<dbReference type="Proteomes" id="UP000662857">
    <property type="component" value="Chromosome"/>
</dbReference>
<keyword evidence="6" id="KW-1185">Reference proteome</keyword>
<feature type="domain" description="DUF8094" evidence="4">
    <location>
        <begin position="392"/>
        <end position="478"/>
    </location>
</feature>
<feature type="transmembrane region" description="Helical" evidence="2">
    <location>
        <begin position="198"/>
        <end position="221"/>
    </location>
</feature>
<dbReference type="InterPro" id="IPR058407">
    <property type="entry name" value="DUF8094"/>
</dbReference>
<keyword evidence="2" id="KW-0472">Membrane</keyword>
<dbReference type="Pfam" id="PF26366">
    <property type="entry name" value="DUF8094"/>
    <property type="match status" value="1"/>
</dbReference>
<reference evidence="5" key="1">
    <citation type="submission" date="2021-02" db="EMBL/GenBank/DDBJ databases">
        <title>Natrosporangium hydrolyticum gen. nov., sp. nov, a haloalkaliphilic actinobacterium from a soda solonchak soil.</title>
        <authorList>
            <person name="Sorokin D.Y."/>
            <person name="Khijniak T.V."/>
            <person name="Zakharycheva A.P."/>
            <person name="Boueva O.V."/>
            <person name="Ariskina E.V."/>
            <person name="Hahnke R.L."/>
            <person name="Bunk B."/>
            <person name="Sproer C."/>
            <person name="Schumann P."/>
            <person name="Evtushenko L.I."/>
            <person name="Kublanov I.V."/>
        </authorList>
    </citation>
    <scope>NUCLEOTIDE SEQUENCE</scope>
    <source>
        <strain evidence="5">DSM 106523</strain>
    </source>
</reference>